<evidence type="ECO:0000256" key="10">
    <source>
        <dbReference type="SAM" id="SignalP"/>
    </source>
</evidence>
<comment type="subcellular location">
    <subcellularLocation>
        <location evidence="1">Periplasm</location>
    </subcellularLocation>
</comment>
<dbReference type="GO" id="GO:0042597">
    <property type="term" value="C:periplasmic space"/>
    <property type="evidence" value="ECO:0007669"/>
    <property type="project" value="UniProtKB-SubCell"/>
</dbReference>
<dbReference type="AlphaFoldDB" id="A0A7X4H8C0"/>
<keyword evidence="2 8" id="KW-0349">Heme</keyword>
<feature type="binding site" description="covalent" evidence="8">
    <location>
        <position position="216"/>
    </location>
    <ligand>
        <name>heme c</name>
        <dbReference type="ChEBI" id="CHEBI:61717"/>
        <label>2</label>
    </ligand>
</feature>
<comment type="PTM">
    <text evidence="8">Binds 2 heme groups per subunit.</text>
</comment>
<dbReference type="Proteomes" id="UP000450676">
    <property type="component" value="Unassembled WGS sequence"/>
</dbReference>
<dbReference type="PROSITE" id="PS51007">
    <property type="entry name" value="CYTC"/>
    <property type="match status" value="2"/>
</dbReference>
<proteinExistence type="predicted"/>
<evidence type="ECO:0000256" key="8">
    <source>
        <dbReference type="PIRSR" id="PIRSR000294-1"/>
    </source>
</evidence>
<keyword evidence="6" id="KW-0560">Oxidoreductase</keyword>
<dbReference type="PIRSF" id="PIRSF000294">
    <property type="entry name" value="Cytochrome-c_peroxidase"/>
    <property type="match status" value="1"/>
</dbReference>
<dbReference type="Gene3D" id="1.10.760.10">
    <property type="entry name" value="Cytochrome c-like domain"/>
    <property type="match status" value="2"/>
</dbReference>
<dbReference type="PANTHER" id="PTHR30600">
    <property type="entry name" value="CYTOCHROME C PEROXIDASE-RELATED"/>
    <property type="match status" value="1"/>
</dbReference>
<evidence type="ECO:0000256" key="4">
    <source>
        <dbReference type="ARBA" id="ARBA00022729"/>
    </source>
</evidence>
<feature type="binding site" description="axial binding residue" evidence="9">
    <location>
        <position position="79"/>
    </location>
    <ligand>
        <name>heme c</name>
        <dbReference type="ChEBI" id="CHEBI:61717"/>
        <label>1</label>
    </ligand>
    <ligandPart>
        <name>Fe</name>
        <dbReference type="ChEBI" id="CHEBI:18248"/>
    </ligandPart>
</feature>
<keyword evidence="4 10" id="KW-0732">Signal</keyword>
<dbReference type="PANTHER" id="PTHR30600:SF7">
    <property type="entry name" value="CYTOCHROME C PEROXIDASE-RELATED"/>
    <property type="match status" value="1"/>
</dbReference>
<gene>
    <name evidence="12" type="ORF">GTP77_04235</name>
</gene>
<dbReference type="InterPro" id="IPR051395">
    <property type="entry name" value="Cytochrome_c_Peroxidase/MauG"/>
</dbReference>
<feature type="signal peptide" evidence="10">
    <location>
        <begin position="1"/>
        <end position="34"/>
    </location>
</feature>
<dbReference type="InterPro" id="IPR004852">
    <property type="entry name" value="Di-haem_cyt_c_peroxidsae"/>
</dbReference>
<dbReference type="EMBL" id="WWCU01000003">
    <property type="protein sequence ID" value="MYN06540.1"/>
    <property type="molecule type" value="Genomic_DNA"/>
</dbReference>
<sequence>MRPSEQLSKRKPASRVRAGLAVCCVFAGLHGALAAPAGEAILPLPQAARQDPAKVALGRRLFSDARLSGDKRQSCAACHNPAAAQTRTQAQPRPGMLDAPTVFNAAFNFRLYWDGRAATLEQQAGSAIENPAEMAARWADVLRTVEQDADYRRGFSAAFRDGVTRANIEQAIAAYERTLTTPGSRFDRYLRGDYGAISAAEREGYARFKQAGCVACHQGVNVGGNMYQQLGVMEAYPDRDAAARRFKVPSLRNVARTAPYLHDGSAATLEQAIGIMFRYQLGRPGSKEDQALIAQFLATLSAPPGAQP</sequence>
<dbReference type="GO" id="GO:0009055">
    <property type="term" value="F:electron transfer activity"/>
    <property type="evidence" value="ECO:0007669"/>
    <property type="project" value="InterPro"/>
</dbReference>
<evidence type="ECO:0000256" key="5">
    <source>
        <dbReference type="ARBA" id="ARBA00022764"/>
    </source>
</evidence>
<evidence type="ECO:0000256" key="7">
    <source>
        <dbReference type="ARBA" id="ARBA00023004"/>
    </source>
</evidence>
<keyword evidence="13" id="KW-1185">Reference proteome</keyword>
<evidence type="ECO:0000256" key="9">
    <source>
        <dbReference type="PIRSR" id="PIRSR000294-2"/>
    </source>
</evidence>
<evidence type="ECO:0000256" key="6">
    <source>
        <dbReference type="ARBA" id="ARBA00023002"/>
    </source>
</evidence>
<feature type="binding site" description="covalent" evidence="8">
    <location>
        <position position="78"/>
    </location>
    <ligand>
        <name>heme c</name>
        <dbReference type="ChEBI" id="CHEBI:61717"/>
        <label>1</label>
    </ligand>
</feature>
<feature type="domain" description="Cytochrome c" evidence="11">
    <location>
        <begin position="199"/>
        <end position="301"/>
    </location>
</feature>
<dbReference type="InterPro" id="IPR026259">
    <property type="entry name" value="MauG/Cytc_peroxidase"/>
</dbReference>
<dbReference type="Pfam" id="PF03150">
    <property type="entry name" value="CCP_MauG"/>
    <property type="match status" value="1"/>
</dbReference>
<comment type="caution">
    <text evidence="12">The sequence shown here is derived from an EMBL/GenBank/DDBJ whole genome shotgun (WGS) entry which is preliminary data.</text>
</comment>
<comment type="cofactor">
    <cofactor evidence="8">
        <name>heme</name>
        <dbReference type="ChEBI" id="CHEBI:30413"/>
    </cofactor>
    <text evidence="8">Binds 2 heme groups.</text>
</comment>
<evidence type="ECO:0000256" key="3">
    <source>
        <dbReference type="ARBA" id="ARBA00022723"/>
    </source>
</evidence>
<keyword evidence="5" id="KW-0574">Periplasm</keyword>
<feature type="binding site" description="axial binding residue" evidence="9">
    <location>
        <position position="217"/>
    </location>
    <ligand>
        <name>heme c</name>
        <dbReference type="ChEBI" id="CHEBI:61717"/>
        <label>2</label>
    </ligand>
    <ligandPart>
        <name>Fe</name>
        <dbReference type="ChEBI" id="CHEBI:18248"/>
    </ligandPart>
</feature>
<keyword evidence="3 9" id="KW-0479">Metal-binding</keyword>
<dbReference type="GO" id="GO:0004130">
    <property type="term" value="F:cytochrome-c peroxidase activity"/>
    <property type="evidence" value="ECO:0007669"/>
    <property type="project" value="TreeGrafter"/>
</dbReference>
<evidence type="ECO:0000256" key="1">
    <source>
        <dbReference type="ARBA" id="ARBA00004418"/>
    </source>
</evidence>
<feature type="chain" id="PRO_5030686766" evidence="10">
    <location>
        <begin position="35"/>
        <end position="308"/>
    </location>
</feature>
<organism evidence="12 13">
    <name type="scientific">Pseudoduganella aquatica</name>
    <dbReference type="NCBI Taxonomy" id="2660641"/>
    <lineage>
        <taxon>Bacteria</taxon>
        <taxon>Pseudomonadati</taxon>
        <taxon>Pseudomonadota</taxon>
        <taxon>Betaproteobacteria</taxon>
        <taxon>Burkholderiales</taxon>
        <taxon>Oxalobacteraceae</taxon>
        <taxon>Telluria group</taxon>
        <taxon>Pseudoduganella</taxon>
    </lineage>
</organism>
<feature type="domain" description="Cytochrome c" evidence="11">
    <location>
        <begin position="53"/>
        <end position="180"/>
    </location>
</feature>
<protein>
    <submittedName>
        <fullName evidence="12">C-type cytochrome</fullName>
    </submittedName>
</protein>
<evidence type="ECO:0000313" key="12">
    <source>
        <dbReference type="EMBL" id="MYN06540.1"/>
    </source>
</evidence>
<evidence type="ECO:0000256" key="2">
    <source>
        <dbReference type="ARBA" id="ARBA00022617"/>
    </source>
</evidence>
<dbReference type="RefSeq" id="WP_161070928.1">
    <property type="nucleotide sequence ID" value="NZ_WWCU01000003.1"/>
</dbReference>
<evidence type="ECO:0000313" key="13">
    <source>
        <dbReference type="Proteomes" id="UP000450676"/>
    </source>
</evidence>
<reference evidence="12 13" key="1">
    <citation type="submission" date="2019-12" db="EMBL/GenBank/DDBJ databases">
        <title>Novel species isolated from a subtropical stream in China.</title>
        <authorList>
            <person name="Lu H."/>
        </authorList>
    </citation>
    <scope>NUCLEOTIDE SEQUENCE [LARGE SCALE GENOMIC DNA]</scope>
    <source>
        <strain evidence="12 13">FT127W</strain>
    </source>
</reference>
<evidence type="ECO:0000259" key="11">
    <source>
        <dbReference type="PROSITE" id="PS51007"/>
    </source>
</evidence>
<dbReference type="GO" id="GO:0020037">
    <property type="term" value="F:heme binding"/>
    <property type="evidence" value="ECO:0007669"/>
    <property type="project" value="InterPro"/>
</dbReference>
<keyword evidence="7 9" id="KW-0408">Iron</keyword>
<dbReference type="InterPro" id="IPR036909">
    <property type="entry name" value="Cyt_c-like_dom_sf"/>
</dbReference>
<feature type="binding site" description="covalent" evidence="8">
    <location>
        <position position="213"/>
    </location>
    <ligand>
        <name>heme c</name>
        <dbReference type="ChEBI" id="CHEBI:61717"/>
        <label>2</label>
    </ligand>
</feature>
<accession>A0A7X4H8C0</accession>
<dbReference type="GO" id="GO:0046872">
    <property type="term" value="F:metal ion binding"/>
    <property type="evidence" value="ECO:0007669"/>
    <property type="project" value="UniProtKB-KW"/>
</dbReference>
<dbReference type="InterPro" id="IPR009056">
    <property type="entry name" value="Cyt_c-like_dom"/>
</dbReference>
<feature type="binding site" description="axial binding residue" evidence="9">
    <location>
        <position position="276"/>
    </location>
    <ligand>
        <name>heme c</name>
        <dbReference type="ChEBI" id="CHEBI:61717"/>
        <label>2</label>
    </ligand>
    <ligandPart>
        <name>Fe</name>
        <dbReference type="ChEBI" id="CHEBI:18248"/>
    </ligandPart>
</feature>
<feature type="binding site" description="covalent" evidence="8">
    <location>
        <position position="75"/>
    </location>
    <ligand>
        <name>heme c</name>
        <dbReference type="ChEBI" id="CHEBI:61717"/>
        <label>1</label>
    </ligand>
</feature>
<dbReference type="SUPFAM" id="SSF46626">
    <property type="entry name" value="Cytochrome c"/>
    <property type="match status" value="2"/>
</dbReference>
<name>A0A7X4H8C0_9BURK</name>